<dbReference type="PANTHER" id="PTHR23114:SF17">
    <property type="entry name" value="M7GPPPN-MRNA HYDROLASE"/>
    <property type="match status" value="1"/>
</dbReference>
<dbReference type="GO" id="GO:0140933">
    <property type="term" value="F:5'-(N(7)-methylguanosine 5'-triphospho)-[mRNA] hydrolase activity"/>
    <property type="evidence" value="ECO:0007669"/>
    <property type="project" value="InterPro"/>
</dbReference>
<keyword evidence="5" id="KW-0479">Metal-binding</keyword>
<feature type="domain" description="Nudix hydrolase" evidence="10">
    <location>
        <begin position="53"/>
        <end position="182"/>
    </location>
</feature>
<organism evidence="11 12">
    <name type="scientific">Paraglomus occultum</name>
    <dbReference type="NCBI Taxonomy" id="144539"/>
    <lineage>
        <taxon>Eukaryota</taxon>
        <taxon>Fungi</taxon>
        <taxon>Fungi incertae sedis</taxon>
        <taxon>Mucoromycota</taxon>
        <taxon>Glomeromycotina</taxon>
        <taxon>Glomeromycetes</taxon>
        <taxon>Paraglomerales</taxon>
        <taxon>Paraglomeraceae</taxon>
        <taxon>Paraglomus</taxon>
    </lineage>
</organism>
<keyword evidence="4" id="KW-0963">Cytoplasm</keyword>
<evidence type="ECO:0000256" key="4">
    <source>
        <dbReference type="ARBA" id="ARBA00022490"/>
    </source>
</evidence>
<evidence type="ECO:0000313" key="11">
    <source>
        <dbReference type="EMBL" id="CAG8577042.1"/>
    </source>
</evidence>
<comment type="cofactor">
    <cofactor evidence="1">
        <name>Mn(2+)</name>
        <dbReference type="ChEBI" id="CHEBI:29035"/>
    </cofactor>
</comment>
<name>A0A9N9BUK9_9GLOM</name>
<dbReference type="EMBL" id="CAJVPJ010001131">
    <property type="protein sequence ID" value="CAG8577042.1"/>
    <property type="molecule type" value="Genomic_DNA"/>
</dbReference>
<evidence type="ECO:0000256" key="5">
    <source>
        <dbReference type="ARBA" id="ARBA00022723"/>
    </source>
</evidence>
<feature type="compositionally biased region" description="Low complexity" evidence="9">
    <location>
        <begin position="305"/>
        <end position="319"/>
    </location>
</feature>
<evidence type="ECO:0000256" key="1">
    <source>
        <dbReference type="ARBA" id="ARBA00001936"/>
    </source>
</evidence>
<dbReference type="Proteomes" id="UP000789572">
    <property type="component" value="Unassembled WGS sequence"/>
</dbReference>
<protein>
    <submittedName>
        <fullName evidence="11">6201_t:CDS:1</fullName>
    </submittedName>
</protein>
<comment type="similarity">
    <text evidence="3">Belongs to the Nudix hydrolase family. DCP2 subfamily.</text>
</comment>
<dbReference type="InterPro" id="IPR044099">
    <property type="entry name" value="Dcp2_NUDIX"/>
</dbReference>
<feature type="region of interest" description="Disordered" evidence="9">
    <location>
        <begin position="283"/>
        <end position="344"/>
    </location>
</feature>
<evidence type="ECO:0000313" key="12">
    <source>
        <dbReference type="Proteomes" id="UP000789572"/>
    </source>
</evidence>
<comment type="caution">
    <text evidence="11">The sequence shown here is derived from an EMBL/GenBank/DDBJ whole genome shotgun (WGS) entry which is preliminary data.</text>
</comment>
<evidence type="ECO:0000256" key="8">
    <source>
        <dbReference type="ARBA" id="ARBA00023211"/>
    </source>
</evidence>
<proteinExistence type="inferred from homology"/>
<dbReference type="PROSITE" id="PS51462">
    <property type="entry name" value="NUDIX"/>
    <property type="match status" value="1"/>
</dbReference>
<feature type="compositionally biased region" description="Polar residues" evidence="9">
    <location>
        <begin position="293"/>
        <end position="304"/>
    </location>
</feature>
<comment type="subcellular location">
    <subcellularLocation>
        <location evidence="2">Cytoplasm</location>
    </subcellularLocation>
</comment>
<keyword evidence="12" id="KW-1185">Reference proteome</keyword>
<dbReference type="SUPFAM" id="SSF55811">
    <property type="entry name" value="Nudix"/>
    <property type="match status" value="1"/>
</dbReference>
<evidence type="ECO:0000256" key="7">
    <source>
        <dbReference type="ARBA" id="ARBA00022884"/>
    </source>
</evidence>
<dbReference type="CDD" id="cd03672">
    <property type="entry name" value="NUDIX_Dcp2p_Nudt20"/>
    <property type="match status" value="1"/>
</dbReference>
<reference evidence="11" key="1">
    <citation type="submission" date="2021-06" db="EMBL/GenBank/DDBJ databases">
        <authorList>
            <person name="Kallberg Y."/>
            <person name="Tangrot J."/>
            <person name="Rosling A."/>
        </authorList>
    </citation>
    <scope>NUCLEOTIDE SEQUENCE</scope>
    <source>
        <strain evidence="11">IA702</strain>
    </source>
</reference>
<dbReference type="GO" id="GO:0000932">
    <property type="term" value="C:P-body"/>
    <property type="evidence" value="ECO:0007669"/>
    <property type="project" value="TreeGrafter"/>
</dbReference>
<keyword evidence="7" id="KW-0694">RNA-binding</keyword>
<dbReference type="GO" id="GO:0046872">
    <property type="term" value="F:metal ion binding"/>
    <property type="evidence" value="ECO:0007669"/>
    <property type="project" value="UniProtKB-KW"/>
</dbReference>
<dbReference type="AlphaFoldDB" id="A0A9N9BUK9"/>
<evidence type="ECO:0000256" key="2">
    <source>
        <dbReference type="ARBA" id="ARBA00004496"/>
    </source>
</evidence>
<dbReference type="InterPro" id="IPR020084">
    <property type="entry name" value="NUDIX_hydrolase_CS"/>
</dbReference>
<dbReference type="GO" id="GO:0003723">
    <property type="term" value="F:RNA binding"/>
    <property type="evidence" value="ECO:0007669"/>
    <property type="project" value="UniProtKB-KW"/>
</dbReference>
<keyword evidence="6" id="KW-0378">Hydrolase</keyword>
<feature type="compositionally biased region" description="Polar residues" evidence="9">
    <location>
        <begin position="323"/>
        <end position="344"/>
    </location>
</feature>
<dbReference type="OrthoDB" id="18996at2759"/>
<dbReference type="Pfam" id="PF00293">
    <property type="entry name" value="NUDIX"/>
    <property type="match status" value="1"/>
</dbReference>
<evidence type="ECO:0000256" key="3">
    <source>
        <dbReference type="ARBA" id="ARBA00005279"/>
    </source>
</evidence>
<dbReference type="InterPro" id="IPR000086">
    <property type="entry name" value="NUDIX_hydrolase_dom"/>
</dbReference>
<dbReference type="PANTHER" id="PTHR23114">
    <property type="entry name" value="M7GPPPN-MRNA HYDROLASE"/>
    <property type="match status" value="1"/>
</dbReference>
<evidence type="ECO:0000259" key="10">
    <source>
        <dbReference type="PROSITE" id="PS51462"/>
    </source>
</evidence>
<dbReference type="PROSITE" id="PS00893">
    <property type="entry name" value="NUDIX_BOX"/>
    <property type="match status" value="1"/>
</dbReference>
<dbReference type="FunFam" id="3.90.79.10:FF:000003">
    <property type="entry name" value="M7GpppN-mRNA hydrolase isoform 2"/>
    <property type="match status" value="1"/>
</dbReference>
<dbReference type="GO" id="GO:0000290">
    <property type="term" value="P:deadenylation-dependent decapping of nuclear-transcribed mRNA"/>
    <property type="evidence" value="ECO:0007669"/>
    <property type="project" value="InterPro"/>
</dbReference>
<evidence type="ECO:0000256" key="6">
    <source>
        <dbReference type="ARBA" id="ARBA00022801"/>
    </source>
</evidence>
<dbReference type="GO" id="GO:0000184">
    <property type="term" value="P:nuclear-transcribed mRNA catabolic process, nonsense-mediated decay"/>
    <property type="evidence" value="ECO:0007669"/>
    <property type="project" value="InterPro"/>
</dbReference>
<sequence length="482" mass="52552">MSDNNMLQSTNPSPLANASFSEVLDELATHCPLLRQWSNETEKAFAAFLEYKTRVPVCGAVILNANTDKVLLVKGWTSKSGWGFPKGKINKDELDAACAVREVLEETGYDIAGLIKEEDYIELTIREQRMRLYIVVGVPEDASFAPITRKEISRVEWHNLSDLPTWGRNKPSQNKQGTRQYYMVVPFVSKIRSWLARMRKVVEDPGLAEEQETSEVSDNDVPKYTYRRTVATSSSVNGRHITAPRPVAATANAAIAALASSNSTSAYSEQQRRNSLLSLFQQDAPHRSPPRPNTTQWPSENPAVSYSSSDRSTSLLNLLEGGISSSSAQRTTRQDSGASHSLTDGGSLSSLYQDLLTSTGLTTDAKLPFLNNRSVNGHQIQSDTSSINTGSTDFSFDGYNPGITSDNGSSVSSSSDSSSSSFQADVYPLQEGYGLIHARGNDTFAVTGVGMKVGGGQSPWLNFRFDTSKILAAMNRASNSIK</sequence>
<gene>
    <name evidence="11" type="ORF">POCULU_LOCUS6291</name>
</gene>
<keyword evidence="8" id="KW-0464">Manganese</keyword>
<evidence type="ECO:0000256" key="9">
    <source>
        <dbReference type="SAM" id="MobiDB-lite"/>
    </source>
</evidence>
<dbReference type="InterPro" id="IPR015797">
    <property type="entry name" value="NUDIX_hydrolase-like_dom_sf"/>
</dbReference>
<accession>A0A9N9BUK9</accession>
<dbReference type="Gene3D" id="3.90.79.10">
    <property type="entry name" value="Nucleoside Triphosphate Pyrophosphohydrolase"/>
    <property type="match status" value="1"/>
</dbReference>